<protein>
    <submittedName>
        <fullName evidence="6">MBL fold metallo-hydrolase</fullName>
    </submittedName>
</protein>
<keyword evidence="2" id="KW-0479">Metal-binding</keyword>
<gene>
    <name evidence="6" type="ORF">K1W69_16105</name>
</gene>
<dbReference type="EMBL" id="JAICBX010000003">
    <property type="protein sequence ID" value="MBW8638721.1"/>
    <property type="molecule type" value="Genomic_DNA"/>
</dbReference>
<dbReference type="SMART" id="SM00849">
    <property type="entry name" value="Lactamase_B"/>
    <property type="match status" value="1"/>
</dbReference>
<evidence type="ECO:0000256" key="2">
    <source>
        <dbReference type="ARBA" id="ARBA00022723"/>
    </source>
</evidence>
<evidence type="ECO:0000313" key="7">
    <source>
        <dbReference type="Proteomes" id="UP001196509"/>
    </source>
</evidence>
<keyword evidence="3" id="KW-0378">Hydrolase</keyword>
<keyword evidence="7" id="KW-1185">Reference proteome</keyword>
<dbReference type="CDD" id="cd07720">
    <property type="entry name" value="OPHC2-like_MBL-fold"/>
    <property type="match status" value="1"/>
</dbReference>
<dbReference type="PROSITE" id="PS51318">
    <property type="entry name" value="TAT"/>
    <property type="match status" value="1"/>
</dbReference>
<dbReference type="GO" id="GO:0046872">
    <property type="term" value="F:metal ion binding"/>
    <property type="evidence" value="ECO:0007669"/>
    <property type="project" value="UniProtKB-KW"/>
</dbReference>
<sequence>MNENRRTFLQYSTATLCAGALGEALPSAGFAKESTDQITLTGSKTWQIGDISCTALLDGVVQVDAAIFGTAEPDTLAALLAATGQPEGKINLDVNAYLLEIGGEKLLIDTGTRDIYGPTLGKLPEQLAALDVDPSEIGKVVLTHMHNDHTGGLTDAQGRAVFDQAELIVPAAEWDFWTSEDNFAQASDTFKFSFTGARAAGKAYQDRVLVMPDNADVMPGFSGIALPGHSIGHTGYRISSGRDQMIIWGDTVVSPELQFEHPEWASAFDADAEQSIASRKRIFDEVSADRIFVAGMHLPFPGVGYVSRKNNKYRFESVV</sequence>
<reference evidence="6" key="1">
    <citation type="submission" date="2021-08" db="EMBL/GenBank/DDBJ databases">
        <title>Hoeflea bacterium WL0058 sp. nov., isolated from the sediment.</title>
        <authorList>
            <person name="Wang L."/>
            <person name="Zhang D."/>
        </authorList>
    </citation>
    <scope>NUCLEOTIDE SEQUENCE</scope>
    <source>
        <strain evidence="6">WL0058</strain>
    </source>
</reference>
<dbReference type="AlphaFoldDB" id="A0AAE3D2E9"/>
<dbReference type="InterPro" id="IPR036866">
    <property type="entry name" value="RibonucZ/Hydroxyglut_hydro"/>
</dbReference>
<dbReference type="InterPro" id="IPR051013">
    <property type="entry name" value="MBL_superfamily_lactonases"/>
</dbReference>
<evidence type="ECO:0000259" key="5">
    <source>
        <dbReference type="SMART" id="SM00849"/>
    </source>
</evidence>
<dbReference type="Proteomes" id="UP001196509">
    <property type="component" value="Unassembled WGS sequence"/>
</dbReference>
<name>A0AAE3D2E9_9HYPH</name>
<comment type="similarity">
    <text evidence="1">Belongs to the metallo-beta-lactamase superfamily.</text>
</comment>
<keyword evidence="4" id="KW-0862">Zinc</keyword>
<evidence type="ECO:0000313" key="6">
    <source>
        <dbReference type="EMBL" id="MBW8638721.1"/>
    </source>
</evidence>
<dbReference type="RefSeq" id="WP_220229456.1">
    <property type="nucleotide sequence ID" value="NZ_JAICBX010000003.1"/>
</dbReference>
<feature type="domain" description="Metallo-beta-lactamase" evidence="5">
    <location>
        <begin position="93"/>
        <end position="296"/>
    </location>
</feature>
<dbReference type="InterPro" id="IPR006311">
    <property type="entry name" value="TAT_signal"/>
</dbReference>
<evidence type="ECO:0000256" key="4">
    <source>
        <dbReference type="ARBA" id="ARBA00022833"/>
    </source>
</evidence>
<dbReference type="PANTHER" id="PTHR42978">
    <property type="entry name" value="QUORUM-QUENCHING LACTONASE YTNP-RELATED-RELATED"/>
    <property type="match status" value="1"/>
</dbReference>
<organism evidence="6 7">
    <name type="scientific">Flavimaribacter sediminis</name>
    <dbReference type="NCBI Taxonomy" id="2865987"/>
    <lineage>
        <taxon>Bacteria</taxon>
        <taxon>Pseudomonadati</taxon>
        <taxon>Pseudomonadota</taxon>
        <taxon>Alphaproteobacteria</taxon>
        <taxon>Hyphomicrobiales</taxon>
        <taxon>Rhizobiaceae</taxon>
        <taxon>Flavimaribacter</taxon>
    </lineage>
</organism>
<accession>A0AAE3D2E9</accession>
<dbReference type="Gene3D" id="3.60.15.10">
    <property type="entry name" value="Ribonuclease Z/Hydroxyacylglutathione hydrolase-like"/>
    <property type="match status" value="1"/>
</dbReference>
<dbReference type="Pfam" id="PF00753">
    <property type="entry name" value="Lactamase_B"/>
    <property type="match status" value="1"/>
</dbReference>
<dbReference type="InterPro" id="IPR001279">
    <property type="entry name" value="Metallo-B-lactamas"/>
</dbReference>
<comment type="caution">
    <text evidence="6">The sequence shown here is derived from an EMBL/GenBank/DDBJ whole genome shotgun (WGS) entry which is preliminary data.</text>
</comment>
<evidence type="ECO:0000256" key="1">
    <source>
        <dbReference type="ARBA" id="ARBA00007749"/>
    </source>
</evidence>
<dbReference type="PANTHER" id="PTHR42978:SF6">
    <property type="entry name" value="QUORUM-QUENCHING LACTONASE YTNP-RELATED"/>
    <property type="match status" value="1"/>
</dbReference>
<proteinExistence type="inferred from homology"/>
<evidence type="ECO:0000256" key="3">
    <source>
        <dbReference type="ARBA" id="ARBA00022801"/>
    </source>
</evidence>
<dbReference type="GO" id="GO:0016787">
    <property type="term" value="F:hydrolase activity"/>
    <property type="evidence" value="ECO:0007669"/>
    <property type="project" value="UniProtKB-KW"/>
</dbReference>
<dbReference type="SUPFAM" id="SSF56281">
    <property type="entry name" value="Metallo-hydrolase/oxidoreductase"/>
    <property type="match status" value="1"/>
</dbReference>